<proteinExistence type="predicted"/>
<feature type="region of interest" description="Disordered" evidence="1">
    <location>
        <begin position="59"/>
        <end position="87"/>
    </location>
</feature>
<feature type="compositionally biased region" description="Basic and acidic residues" evidence="1">
    <location>
        <begin position="67"/>
        <end position="87"/>
    </location>
</feature>
<evidence type="ECO:0000256" key="1">
    <source>
        <dbReference type="SAM" id="MobiDB-lite"/>
    </source>
</evidence>
<reference evidence="2 3" key="1">
    <citation type="submission" date="2016-05" db="EMBL/GenBank/DDBJ databases">
        <title>Complete genome sequence of Novosphingobium guangzhouense SA925(T).</title>
        <authorList>
            <person name="Sha S."/>
        </authorList>
    </citation>
    <scope>NUCLEOTIDE SEQUENCE [LARGE SCALE GENOMIC DNA]</scope>
    <source>
        <strain evidence="2 3">SA925</strain>
    </source>
</reference>
<dbReference type="AlphaFoldDB" id="A0A2K2G0T5"/>
<comment type="caution">
    <text evidence="2">The sequence shown here is derived from an EMBL/GenBank/DDBJ whole genome shotgun (WGS) entry which is preliminary data.</text>
</comment>
<dbReference type="EMBL" id="LYMM01000033">
    <property type="protein sequence ID" value="PNU04612.1"/>
    <property type="molecule type" value="Genomic_DNA"/>
</dbReference>
<keyword evidence="3" id="KW-1185">Reference proteome</keyword>
<dbReference type="Proteomes" id="UP000236327">
    <property type="component" value="Unassembled WGS sequence"/>
</dbReference>
<sequence>MYAAPKEQSDAMADVREKLATIVTGLSATRDDIGKLSQKLDSTADGLADVKAEVAGMKAAQQTAEQEMSRLRDRMRQYEDGDRKLKY</sequence>
<name>A0A2K2G0T5_9SPHN</name>
<gene>
    <name evidence="2" type="ORF">A8V01_19580</name>
</gene>
<evidence type="ECO:0000313" key="2">
    <source>
        <dbReference type="EMBL" id="PNU04612.1"/>
    </source>
</evidence>
<protein>
    <submittedName>
        <fullName evidence="2">Uncharacterized protein</fullName>
    </submittedName>
</protein>
<organism evidence="2 3">
    <name type="scientific">Novosphingobium guangzhouense</name>
    <dbReference type="NCBI Taxonomy" id="1850347"/>
    <lineage>
        <taxon>Bacteria</taxon>
        <taxon>Pseudomonadati</taxon>
        <taxon>Pseudomonadota</taxon>
        <taxon>Alphaproteobacteria</taxon>
        <taxon>Sphingomonadales</taxon>
        <taxon>Sphingomonadaceae</taxon>
        <taxon>Novosphingobium</taxon>
    </lineage>
</organism>
<evidence type="ECO:0000313" key="3">
    <source>
        <dbReference type="Proteomes" id="UP000236327"/>
    </source>
</evidence>
<accession>A0A2K2G0T5</accession>